<dbReference type="Proteomes" id="UP000828048">
    <property type="component" value="Chromosome 3"/>
</dbReference>
<organism evidence="1 2">
    <name type="scientific">Vaccinium darrowii</name>
    <dbReference type="NCBI Taxonomy" id="229202"/>
    <lineage>
        <taxon>Eukaryota</taxon>
        <taxon>Viridiplantae</taxon>
        <taxon>Streptophyta</taxon>
        <taxon>Embryophyta</taxon>
        <taxon>Tracheophyta</taxon>
        <taxon>Spermatophyta</taxon>
        <taxon>Magnoliopsida</taxon>
        <taxon>eudicotyledons</taxon>
        <taxon>Gunneridae</taxon>
        <taxon>Pentapetalae</taxon>
        <taxon>asterids</taxon>
        <taxon>Ericales</taxon>
        <taxon>Ericaceae</taxon>
        <taxon>Vaccinioideae</taxon>
        <taxon>Vaccinieae</taxon>
        <taxon>Vaccinium</taxon>
    </lineage>
</organism>
<sequence>MTKTLLFSLFCALFLLFNLHASACLVFEEGYTVSTVLDGNKLNVNPHSVLPAFGSSDLIVLDSTRSALFTVSFFPSQDSEIKRLSGTGDGVGFSDGDLATATFNKPKSFAVDLKGNVYVADRGNLAIRKISKSGVTTIAGGSKTPGKADGPGRNASFSTDFELAFIPERCALMICDHGHKLVRQINLKSEDCARGSHSALGMSTWAWALVLGASSLVGLIIGIVVRPYLTSREGFNPLWSNVTWKHYLIHLGRQALMFCFDVKNAIVSSPLYSVLRSYIMLSLSLLSLMFRITPVDSRVSHITSVSLLDSEVLETKEITKSQMFAEQLKDLMTFDEVAELPLSADEIFEQVDNNGNRTDVSSEGHQRVDNMIYANIMGFEEQGKGAPVEEPFASSISGLVRRR</sequence>
<reference evidence="1 2" key="1">
    <citation type="journal article" date="2021" name="Hortic Res">
        <title>High-quality reference genome and annotation aids understanding of berry development for evergreen blueberry (Vaccinium darrowii).</title>
        <authorList>
            <person name="Yu J."/>
            <person name="Hulse-Kemp A.M."/>
            <person name="Babiker E."/>
            <person name="Staton M."/>
        </authorList>
    </citation>
    <scope>NUCLEOTIDE SEQUENCE [LARGE SCALE GENOMIC DNA]</scope>
    <source>
        <strain evidence="2">cv. NJ 8807/NJ 8810</strain>
        <tissue evidence="1">Young leaf</tissue>
    </source>
</reference>
<evidence type="ECO:0000313" key="2">
    <source>
        <dbReference type="Proteomes" id="UP000828048"/>
    </source>
</evidence>
<proteinExistence type="predicted"/>
<gene>
    <name evidence="1" type="ORF">Vadar_007430</name>
</gene>
<comment type="caution">
    <text evidence="1">The sequence shown here is derived from an EMBL/GenBank/DDBJ whole genome shotgun (WGS) entry which is preliminary data.</text>
</comment>
<dbReference type="EMBL" id="CM037153">
    <property type="protein sequence ID" value="KAH7856971.1"/>
    <property type="molecule type" value="Genomic_DNA"/>
</dbReference>
<accession>A0ACB7YTG9</accession>
<protein>
    <submittedName>
        <fullName evidence="1">Uncharacterized protein</fullName>
    </submittedName>
</protein>
<evidence type="ECO:0000313" key="1">
    <source>
        <dbReference type="EMBL" id="KAH7856971.1"/>
    </source>
</evidence>
<name>A0ACB7YTG9_9ERIC</name>
<keyword evidence="2" id="KW-1185">Reference proteome</keyword>